<dbReference type="AlphaFoldDB" id="A0A1Y5QBQ8"/>
<dbReference type="EMBL" id="FLTS01000001">
    <property type="protein sequence ID" value="SBV37594.1"/>
    <property type="molecule type" value="Genomic_DNA"/>
</dbReference>
<dbReference type="Pfam" id="PF02880">
    <property type="entry name" value="PGM_PMM_III"/>
    <property type="match status" value="1"/>
</dbReference>
<evidence type="ECO:0000256" key="3">
    <source>
        <dbReference type="ARBA" id="ARBA00004699"/>
    </source>
</evidence>
<dbReference type="PANTHER" id="PTHR43771">
    <property type="entry name" value="PHOSPHOMANNOMUTASE"/>
    <property type="match status" value="1"/>
</dbReference>
<feature type="domain" description="Alpha-D-phosphohexomutase alpha/beta/alpha" evidence="13">
    <location>
        <begin position="472"/>
        <end position="569"/>
    </location>
</feature>
<keyword evidence="9 15" id="KW-0413">Isomerase</keyword>
<dbReference type="InterPro" id="IPR005845">
    <property type="entry name" value="A-D-PHexomutase_a/b/a-II"/>
</dbReference>
<evidence type="ECO:0000256" key="2">
    <source>
        <dbReference type="ARBA" id="ARBA00001946"/>
    </source>
</evidence>
<dbReference type="InterPro" id="IPR016055">
    <property type="entry name" value="A-D-PHexomutase_a/b/a-I/II/III"/>
</dbReference>
<comment type="catalytic activity">
    <reaction evidence="1">
        <text>alpha-D-mannose 1-phosphate = D-mannose 6-phosphate</text>
        <dbReference type="Rhea" id="RHEA:11140"/>
        <dbReference type="ChEBI" id="CHEBI:58409"/>
        <dbReference type="ChEBI" id="CHEBI:58735"/>
        <dbReference type="EC" id="5.4.2.8"/>
    </reaction>
</comment>
<keyword evidence="10" id="KW-0472">Membrane</keyword>
<dbReference type="InterPro" id="IPR005843">
    <property type="entry name" value="A-D-PHexomutase_C"/>
</dbReference>
<keyword evidence="8" id="KW-0460">Magnesium</keyword>
<dbReference type="CDD" id="cd03089">
    <property type="entry name" value="PMM_PGM"/>
    <property type="match status" value="1"/>
</dbReference>
<dbReference type="Gene3D" id="3.30.310.50">
    <property type="entry name" value="Alpha-D-phosphohexomutase, C-terminal domain"/>
    <property type="match status" value="1"/>
</dbReference>
<evidence type="ECO:0000256" key="10">
    <source>
        <dbReference type="SAM" id="Phobius"/>
    </source>
</evidence>
<feature type="domain" description="Alpha-D-phosphohexomutase C-terminal" evidence="11">
    <location>
        <begin position="689"/>
        <end position="768"/>
    </location>
</feature>
<dbReference type="EC" id="5.4.2.8" evidence="5"/>
<keyword evidence="10" id="KW-0812">Transmembrane</keyword>
<keyword evidence="7" id="KW-0479">Metal-binding</keyword>
<evidence type="ECO:0000259" key="11">
    <source>
        <dbReference type="Pfam" id="PF00408"/>
    </source>
</evidence>
<proteinExistence type="inferred from homology"/>
<dbReference type="GO" id="GO:0005975">
    <property type="term" value="P:carbohydrate metabolic process"/>
    <property type="evidence" value="ECO:0007669"/>
    <property type="project" value="InterPro"/>
</dbReference>
<dbReference type="GO" id="GO:0004615">
    <property type="term" value="F:phosphomannomutase activity"/>
    <property type="evidence" value="ECO:0007669"/>
    <property type="project" value="UniProtKB-EC"/>
</dbReference>
<evidence type="ECO:0000256" key="4">
    <source>
        <dbReference type="ARBA" id="ARBA00010231"/>
    </source>
</evidence>
<evidence type="ECO:0000256" key="6">
    <source>
        <dbReference type="ARBA" id="ARBA00022553"/>
    </source>
</evidence>
<evidence type="ECO:0000256" key="9">
    <source>
        <dbReference type="ARBA" id="ARBA00023235"/>
    </source>
</evidence>
<dbReference type="PANTHER" id="PTHR43771:SF2">
    <property type="entry name" value="PHOSPHOMANNOMUTASE_PHOSPHOGLUCOMUTASE"/>
    <property type="match status" value="1"/>
</dbReference>
<evidence type="ECO:0000256" key="8">
    <source>
        <dbReference type="ARBA" id="ARBA00022842"/>
    </source>
</evidence>
<comment type="cofactor">
    <cofactor evidence="2">
        <name>Mg(2+)</name>
        <dbReference type="ChEBI" id="CHEBI:18420"/>
    </cofactor>
</comment>
<dbReference type="Gene3D" id="3.40.120.10">
    <property type="entry name" value="Alpha-D-Glucose-1,6-Bisphosphate, subunit A, domain 3"/>
    <property type="match status" value="3"/>
</dbReference>
<evidence type="ECO:0000259" key="14">
    <source>
        <dbReference type="Pfam" id="PF02880"/>
    </source>
</evidence>
<evidence type="ECO:0000259" key="13">
    <source>
        <dbReference type="Pfam" id="PF02879"/>
    </source>
</evidence>
<dbReference type="InterPro" id="IPR005841">
    <property type="entry name" value="Alpha-D-phosphohexomutase_SF"/>
</dbReference>
<comment type="pathway">
    <text evidence="3">Nucleotide-sugar biosynthesis; GDP-alpha-D-mannose biosynthesis; alpha-D-mannose 1-phosphate from D-fructose 6-phosphate: step 2/2.</text>
</comment>
<protein>
    <recommendedName>
        <fullName evidence="5">phosphomannomutase</fullName>
        <ecNumber evidence="5">5.4.2.8</ecNumber>
    </recommendedName>
</protein>
<organism evidence="15">
    <name type="scientific">uncultured Stenotrophomonas sp</name>
    <dbReference type="NCBI Taxonomy" id="165438"/>
    <lineage>
        <taxon>Bacteria</taxon>
        <taxon>Pseudomonadati</taxon>
        <taxon>Pseudomonadota</taxon>
        <taxon>Gammaproteobacteria</taxon>
        <taxon>Lysobacterales</taxon>
        <taxon>Lysobacteraceae</taxon>
        <taxon>Stenotrophomonas</taxon>
        <taxon>environmental samples</taxon>
    </lineage>
</organism>
<gene>
    <name evidence="15" type="ORF">STPYR_12530</name>
</gene>
<feature type="domain" description="Alpha-D-phosphohexomutase alpha/beta/alpha" evidence="12">
    <location>
        <begin position="325"/>
        <end position="452"/>
    </location>
</feature>
<evidence type="ECO:0000256" key="7">
    <source>
        <dbReference type="ARBA" id="ARBA00022723"/>
    </source>
</evidence>
<dbReference type="SUPFAM" id="SSF53738">
    <property type="entry name" value="Phosphoglucomutase, first 3 domains"/>
    <property type="match status" value="3"/>
</dbReference>
<evidence type="ECO:0000313" key="15">
    <source>
        <dbReference type="EMBL" id="SBV37594.1"/>
    </source>
</evidence>
<name>A0A1Y5QBQ8_9GAMM</name>
<sequence length="782" mass="82669">MSEGNESRRRAAGPGRSAPLLAVLLLLLAGWFGWSAFDQWQQSDTGIALEQARDQAVTAVGKAVTEQNAQFARQLEREPVKAALAAGDAEAAAGALRETWTGVDEVQVLDATLAAAYADPAAFGYSRLALLELAMSEGKPVARVVRDGNGPRLGLAAPVQLQDRAAVAYVRQPLARLTAVFDMLQSPESAFLGLRQGAFTIVQKGNAGLGSGADALARPVPGTGLRVVAELPDATEGPMGLGTIACVVVAALLALVALLLLAGRKRLPPLRRKAAAEPADGGVTLQQALEQEPLPVAPATEGAGDDAGGADAPAAPEADAVVPGIFRAYDIRGVVGSELNATVARLVGQAIGSQMQAQGLRDVVVGRDGRLSGPELANALIDGLRRAGCEVIDIGMAPTPVVYFAAYHLRAGSCVAVTGSHNPPDYNGFKIVVGGETLSGEAITALYERIRDGRLHLADTLGSLQQREVIDDYVQRIGDDVQLDRPLKVVADAGNGVAGAVAPQLLEAIGAEVIPLYCEVDGEFPNHHPDPSEPRNLEDLVQMVQRFDADLGVAFDGDGDRLGVVTKDGRIVFADRLLMLFAADVLVRNPGALVIYDVKCTGKLPDYILRNGGSPMMWKTGHSLVKAKMRETDAELAGEMSGHFFFKERWYGFDDGLYAAARLLEILAQREEAPVEVFAELPDAVSTPELKVAVAEGTQHAQVALVVAAAQAADSPFASARISTIDGLRADFNDGWGLVRASNTTPVVVLRFEAEDEDALERIKGVFREQLRKVLPDVELSF</sequence>
<dbReference type="PRINTS" id="PR00509">
    <property type="entry name" value="PGMPMM"/>
</dbReference>
<evidence type="ECO:0000256" key="1">
    <source>
        <dbReference type="ARBA" id="ARBA00000586"/>
    </source>
</evidence>
<keyword evidence="6" id="KW-0597">Phosphoprotein</keyword>
<feature type="transmembrane region" description="Helical" evidence="10">
    <location>
        <begin position="239"/>
        <end position="263"/>
    </location>
</feature>
<evidence type="ECO:0000256" key="5">
    <source>
        <dbReference type="ARBA" id="ARBA00012730"/>
    </source>
</evidence>
<reference evidence="15" key="1">
    <citation type="submission" date="2016-03" db="EMBL/GenBank/DDBJ databases">
        <authorList>
            <person name="Ploux O."/>
        </authorList>
    </citation>
    <scope>NUCLEOTIDE SEQUENCE</scope>
    <source>
        <strain evidence="15">UC10</strain>
    </source>
</reference>
<keyword evidence="10" id="KW-1133">Transmembrane helix</keyword>
<dbReference type="InterPro" id="IPR005844">
    <property type="entry name" value="A-D-PHexomutase_a/b/a-I"/>
</dbReference>
<evidence type="ECO:0000259" key="12">
    <source>
        <dbReference type="Pfam" id="PF02878"/>
    </source>
</evidence>
<dbReference type="GO" id="GO:0046872">
    <property type="term" value="F:metal ion binding"/>
    <property type="evidence" value="ECO:0007669"/>
    <property type="project" value="UniProtKB-KW"/>
</dbReference>
<dbReference type="Pfam" id="PF00408">
    <property type="entry name" value="PGM_PMM_IV"/>
    <property type="match status" value="1"/>
</dbReference>
<comment type="similarity">
    <text evidence="4">Belongs to the phosphohexose mutase family.</text>
</comment>
<accession>A0A1Y5QBQ8</accession>
<dbReference type="SUPFAM" id="SSF55957">
    <property type="entry name" value="Phosphoglucomutase, C-terminal domain"/>
    <property type="match status" value="1"/>
</dbReference>
<dbReference type="Pfam" id="PF02878">
    <property type="entry name" value="PGM_PMM_I"/>
    <property type="match status" value="1"/>
</dbReference>
<feature type="domain" description="Alpha-D-phosphohexomutase alpha/beta/alpha" evidence="14">
    <location>
        <begin position="575"/>
        <end position="682"/>
    </location>
</feature>
<dbReference type="InterPro" id="IPR036900">
    <property type="entry name" value="A-D-PHexomutase_C_sf"/>
</dbReference>
<dbReference type="InterPro" id="IPR005846">
    <property type="entry name" value="A-D-PHexomutase_a/b/a-III"/>
</dbReference>
<feature type="transmembrane region" description="Helical" evidence="10">
    <location>
        <begin position="20"/>
        <end position="37"/>
    </location>
</feature>
<dbReference type="Pfam" id="PF02879">
    <property type="entry name" value="PGM_PMM_II"/>
    <property type="match status" value="1"/>
</dbReference>